<evidence type="ECO:0000259" key="6">
    <source>
        <dbReference type="PROSITE" id="PS50865"/>
    </source>
</evidence>
<dbReference type="InterPro" id="IPR002893">
    <property type="entry name" value="Znf_MYND"/>
</dbReference>
<organism evidence="7 8">
    <name type="scientific">Athelia psychrophila</name>
    <dbReference type="NCBI Taxonomy" id="1759441"/>
    <lineage>
        <taxon>Eukaryota</taxon>
        <taxon>Fungi</taxon>
        <taxon>Dikarya</taxon>
        <taxon>Basidiomycota</taxon>
        <taxon>Agaricomycotina</taxon>
        <taxon>Agaricomycetes</taxon>
        <taxon>Agaricomycetidae</taxon>
        <taxon>Atheliales</taxon>
        <taxon>Atheliaceae</taxon>
        <taxon>Athelia</taxon>
    </lineage>
</organism>
<dbReference type="Gene3D" id="6.10.140.2220">
    <property type="match status" value="1"/>
</dbReference>
<dbReference type="Pfam" id="PF01753">
    <property type="entry name" value="zf-MYND"/>
    <property type="match status" value="1"/>
</dbReference>
<proteinExistence type="predicted"/>
<evidence type="ECO:0000256" key="3">
    <source>
        <dbReference type="ARBA" id="ARBA00022833"/>
    </source>
</evidence>
<keyword evidence="1" id="KW-0479">Metal-binding</keyword>
<keyword evidence="3" id="KW-0862">Zinc</keyword>
<evidence type="ECO:0000256" key="5">
    <source>
        <dbReference type="SAM" id="MobiDB-lite"/>
    </source>
</evidence>
<dbReference type="OrthoDB" id="407198at2759"/>
<dbReference type="GO" id="GO:0008270">
    <property type="term" value="F:zinc ion binding"/>
    <property type="evidence" value="ECO:0007669"/>
    <property type="project" value="UniProtKB-KW"/>
</dbReference>
<evidence type="ECO:0000313" key="8">
    <source>
        <dbReference type="Proteomes" id="UP000076532"/>
    </source>
</evidence>
<gene>
    <name evidence="7" type="ORF">FIBSPDRAFT_846955</name>
</gene>
<dbReference type="EMBL" id="KV417481">
    <property type="protein sequence ID" value="KZP33789.1"/>
    <property type="molecule type" value="Genomic_DNA"/>
</dbReference>
<keyword evidence="2 4" id="KW-0863">Zinc-finger</keyword>
<evidence type="ECO:0000313" key="7">
    <source>
        <dbReference type="EMBL" id="KZP33789.1"/>
    </source>
</evidence>
<feature type="region of interest" description="Disordered" evidence="5">
    <location>
        <begin position="133"/>
        <end position="158"/>
    </location>
</feature>
<keyword evidence="8" id="KW-1185">Reference proteome</keyword>
<dbReference type="AlphaFoldDB" id="A0A166WIF6"/>
<sequence>MGREDWLERFLDAKGTDTFTLVVGNTGDVWQPLYVKRHGLNVELGFYSSDGSETPEPGVRYTIISSGEWQPISTSDLGREWGGTYTWVRGQGEAFAKHIWYFKRWSHEVATIDWTGMTEDDKIEARAWSEERKKKAKAENDSNADDNNTNDNDTKREKYEQAAEKIRKECRGGCGAQNTEFRCSKCKGVYYCSSECQREDWKYHKSVCDIINETH</sequence>
<dbReference type="Proteomes" id="UP000076532">
    <property type="component" value="Unassembled WGS sequence"/>
</dbReference>
<dbReference type="SUPFAM" id="SSF144232">
    <property type="entry name" value="HIT/MYND zinc finger-like"/>
    <property type="match status" value="1"/>
</dbReference>
<evidence type="ECO:0000256" key="1">
    <source>
        <dbReference type="ARBA" id="ARBA00022723"/>
    </source>
</evidence>
<dbReference type="PROSITE" id="PS50865">
    <property type="entry name" value="ZF_MYND_2"/>
    <property type="match status" value="1"/>
</dbReference>
<feature type="domain" description="MYND-type" evidence="6">
    <location>
        <begin position="171"/>
        <end position="208"/>
    </location>
</feature>
<reference evidence="7 8" key="1">
    <citation type="journal article" date="2016" name="Mol. Biol. Evol.">
        <title>Comparative Genomics of Early-Diverging Mushroom-Forming Fungi Provides Insights into the Origins of Lignocellulose Decay Capabilities.</title>
        <authorList>
            <person name="Nagy L.G."/>
            <person name="Riley R."/>
            <person name="Tritt A."/>
            <person name="Adam C."/>
            <person name="Daum C."/>
            <person name="Floudas D."/>
            <person name="Sun H."/>
            <person name="Yadav J.S."/>
            <person name="Pangilinan J."/>
            <person name="Larsson K.H."/>
            <person name="Matsuura K."/>
            <person name="Barry K."/>
            <person name="Labutti K."/>
            <person name="Kuo R."/>
            <person name="Ohm R.A."/>
            <person name="Bhattacharya S.S."/>
            <person name="Shirouzu T."/>
            <person name="Yoshinaga Y."/>
            <person name="Martin F.M."/>
            <person name="Grigoriev I.V."/>
            <person name="Hibbett D.S."/>
        </authorList>
    </citation>
    <scope>NUCLEOTIDE SEQUENCE [LARGE SCALE GENOMIC DNA]</scope>
    <source>
        <strain evidence="7 8">CBS 109695</strain>
    </source>
</reference>
<name>A0A166WIF6_9AGAM</name>
<protein>
    <recommendedName>
        <fullName evidence="6">MYND-type domain-containing protein</fullName>
    </recommendedName>
</protein>
<evidence type="ECO:0000256" key="2">
    <source>
        <dbReference type="ARBA" id="ARBA00022771"/>
    </source>
</evidence>
<evidence type="ECO:0000256" key="4">
    <source>
        <dbReference type="PROSITE-ProRule" id="PRU00134"/>
    </source>
</evidence>
<accession>A0A166WIF6</accession>